<dbReference type="Gene3D" id="3.40.50.300">
    <property type="entry name" value="P-loop containing nucleotide triphosphate hydrolases"/>
    <property type="match status" value="1"/>
</dbReference>
<comment type="similarity">
    <text evidence="4">Belongs to the ABC transporter superfamily. Macrolide exporter (TC 3.A.1.122) family.</text>
</comment>
<evidence type="ECO:0000256" key="3">
    <source>
        <dbReference type="ARBA" id="ARBA00022840"/>
    </source>
</evidence>
<protein>
    <submittedName>
        <fullName evidence="6">ABC-type antimicrobial peptide transport system, ATPase component</fullName>
    </submittedName>
</protein>
<accession>M1PA78</accession>
<evidence type="ECO:0000256" key="4">
    <source>
        <dbReference type="ARBA" id="ARBA00038388"/>
    </source>
</evidence>
<dbReference type="PANTHER" id="PTHR24220">
    <property type="entry name" value="IMPORT ATP-BINDING PROTEIN"/>
    <property type="match status" value="1"/>
</dbReference>
<dbReference type="Proteomes" id="UP000011721">
    <property type="component" value="Chromosome"/>
</dbReference>
<keyword evidence="3" id="KW-0067">ATP-binding</keyword>
<dbReference type="STRING" id="1167006.UWK_01987"/>
<evidence type="ECO:0000256" key="1">
    <source>
        <dbReference type="ARBA" id="ARBA00022448"/>
    </source>
</evidence>
<dbReference type="GO" id="GO:0016887">
    <property type="term" value="F:ATP hydrolysis activity"/>
    <property type="evidence" value="ECO:0007669"/>
    <property type="project" value="InterPro"/>
</dbReference>
<dbReference type="RefSeq" id="WP_015404228.1">
    <property type="nucleotide sequence ID" value="NC_020304.1"/>
</dbReference>
<dbReference type="InterPro" id="IPR027417">
    <property type="entry name" value="P-loop_NTPase"/>
</dbReference>
<keyword evidence="2" id="KW-0547">Nucleotide-binding</keyword>
<dbReference type="FunFam" id="3.40.50.300:FF:000032">
    <property type="entry name" value="Export ABC transporter ATP-binding protein"/>
    <property type="match status" value="1"/>
</dbReference>
<dbReference type="EMBL" id="CP003985">
    <property type="protein sequence ID" value="AGF78537.1"/>
    <property type="molecule type" value="Genomic_DNA"/>
</dbReference>
<keyword evidence="1" id="KW-0813">Transport</keyword>
<evidence type="ECO:0000313" key="7">
    <source>
        <dbReference type="Proteomes" id="UP000011721"/>
    </source>
</evidence>
<dbReference type="PROSITE" id="PS00211">
    <property type="entry name" value="ABC_TRANSPORTER_1"/>
    <property type="match status" value="1"/>
</dbReference>
<dbReference type="HOGENOM" id="CLU_000604_1_22_7"/>
<dbReference type="InterPro" id="IPR015854">
    <property type="entry name" value="ABC_transpr_LolD-like"/>
</dbReference>
<dbReference type="GO" id="GO:0005886">
    <property type="term" value="C:plasma membrane"/>
    <property type="evidence" value="ECO:0007669"/>
    <property type="project" value="TreeGrafter"/>
</dbReference>
<dbReference type="SMART" id="SM00382">
    <property type="entry name" value="AAA"/>
    <property type="match status" value="1"/>
</dbReference>
<dbReference type="GO" id="GO:0005524">
    <property type="term" value="F:ATP binding"/>
    <property type="evidence" value="ECO:0007669"/>
    <property type="project" value="UniProtKB-KW"/>
</dbReference>
<feature type="domain" description="ABC transporter" evidence="5">
    <location>
        <begin position="11"/>
        <end position="232"/>
    </location>
</feature>
<reference evidence="7" key="1">
    <citation type="journal article" date="2013" name="Stand. Genomic Sci.">
        <title>Complete genome sequence of Desulfocapsa sulfexigens, a marine deltaproteobacterium specialized in disproportionating inorganic sulfur compounds.</title>
        <authorList>
            <person name="Finster K.W."/>
            <person name="Kjeldsen K.U."/>
            <person name="Kube M."/>
            <person name="Reinhardt R."/>
            <person name="Mussmann M."/>
            <person name="Amann R."/>
            <person name="Schreiber L."/>
        </authorList>
    </citation>
    <scope>NUCLEOTIDE SEQUENCE [LARGE SCALE GENOMIC DNA]</scope>
    <source>
        <strain evidence="7">DSM 10523 / SB164P1</strain>
    </source>
</reference>
<dbReference type="GO" id="GO:0098796">
    <property type="term" value="C:membrane protein complex"/>
    <property type="evidence" value="ECO:0007669"/>
    <property type="project" value="UniProtKB-ARBA"/>
</dbReference>
<dbReference type="OrthoDB" id="9809450at2"/>
<dbReference type="CDD" id="cd03255">
    <property type="entry name" value="ABC_MJ0796_LolCDE_FtsE"/>
    <property type="match status" value="1"/>
</dbReference>
<dbReference type="InterPro" id="IPR003593">
    <property type="entry name" value="AAA+_ATPase"/>
</dbReference>
<dbReference type="Pfam" id="PF00005">
    <property type="entry name" value="ABC_tran"/>
    <property type="match status" value="1"/>
</dbReference>
<gene>
    <name evidence="6" type="ordered locus">UWK_01987</name>
</gene>
<evidence type="ECO:0000256" key="2">
    <source>
        <dbReference type="ARBA" id="ARBA00022741"/>
    </source>
</evidence>
<dbReference type="InterPro" id="IPR003439">
    <property type="entry name" value="ABC_transporter-like_ATP-bd"/>
</dbReference>
<dbReference type="GO" id="GO:0022857">
    <property type="term" value="F:transmembrane transporter activity"/>
    <property type="evidence" value="ECO:0007669"/>
    <property type="project" value="UniProtKB-ARBA"/>
</dbReference>
<dbReference type="eggNOG" id="COG1136">
    <property type="taxonomic scope" value="Bacteria"/>
</dbReference>
<dbReference type="InterPro" id="IPR017911">
    <property type="entry name" value="MacB-like_ATP-bd"/>
</dbReference>
<dbReference type="AlphaFoldDB" id="M1PA78"/>
<sequence>MSKQQKTSNLIDLQGITKSYQTQGKDVSVLRKIDMTVLRNEMVAIMGPSGSGKSTLLFILGLFLSPTTGKYLVNDTNILELSRGHQAQFRREHIGFVLQGADMFEHSTVYENIEYPLIYAKSKPSLRPERIHQVLEQVNLTHRMHHSSNKLSGGERQRVAIARAIVNKPAVILADEPTGQLDSDNSQQIMECFRSIASSTDTAMILVTHDQNVAEKCDQVLHIENGELLSEK</sequence>
<dbReference type="PROSITE" id="PS50893">
    <property type="entry name" value="ABC_TRANSPORTER_2"/>
    <property type="match status" value="1"/>
</dbReference>
<evidence type="ECO:0000259" key="5">
    <source>
        <dbReference type="PROSITE" id="PS50893"/>
    </source>
</evidence>
<dbReference type="KEGG" id="dsf:UWK_01987"/>
<name>M1PA78_DESSD</name>
<dbReference type="PANTHER" id="PTHR24220:SF86">
    <property type="entry name" value="ABC TRANSPORTER ABCH.1"/>
    <property type="match status" value="1"/>
</dbReference>
<keyword evidence="7" id="KW-1185">Reference proteome</keyword>
<proteinExistence type="inferred from homology"/>
<dbReference type="InterPro" id="IPR017871">
    <property type="entry name" value="ABC_transporter-like_CS"/>
</dbReference>
<evidence type="ECO:0000313" key="6">
    <source>
        <dbReference type="EMBL" id="AGF78537.1"/>
    </source>
</evidence>
<organism evidence="6 7">
    <name type="scientific">Desulfocapsa sulfexigens (strain DSM 10523 / SB164P1)</name>
    <dbReference type="NCBI Taxonomy" id="1167006"/>
    <lineage>
        <taxon>Bacteria</taxon>
        <taxon>Pseudomonadati</taxon>
        <taxon>Thermodesulfobacteriota</taxon>
        <taxon>Desulfobulbia</taxon>
        <taxon>Desulfobulbales</taxon>
        <taxon>Desulfocapsaceae</taxon>
        <taxon>Desulfocapsa</taxon>
    </lineage>
</organism>
<dbReference type="SUPFAM" id="SSF52540">
    <property type="entry name" value="P-loop containing nucleoside triphosphate hydrolases"/>
    <property type="match status" value="1"/>
</dbReference>